<comment type="caution">
    <text evidence="1">The sequence shown here is derived from an EMBL/GenBank/DDBJ whole genome shotgun (WGS) entry which is preliminary data.</text>
</comment>
<dbReference type="InterPro" id="IPR038194">
    <property type="entry name" value="DUF3861_sf"/>
</dbReference>
<gene>
    <name evidence="1" type="ORF">J5837_00960</name>
</gene>
<sequence>MNTPQHRYRITVTPIEADGLPCQRRCAIEFEHRDRTDWMRLLESIQRRPGLSGDERSALAVALRLLDTLSHREGDELFAALRPHLDAFVRGLHAQH</sequence>
<protein>
    <submittedName>
        <fullName evidence="1">DUF3861 family protein</fullName>
    </submittedName>
</protein>
<accession>A0A940X2F1</accession>
<dbReference type="AlphaFoldDB" id="A0A940X2F1"/>
<dbReference type="EMBL" id="JAGKTC010000001">
    <property type="protein sequence ID" value="MBP3982978.1"/>
    <property type="molecule type" value="Genomic_DNA"/>
</dbReference>
<dbReference type="Gene3D" id="3.10.20.850">
    <property type="entry name" value="Protein of unknown function DUF3861"/>
    <property type="match status" value="1"/>
</dbReference>
<reference evidence="1" key="1">
    <citation type="journal article" date="2016" name="Int. J. Syst. Evol. Microbiol.">
        <title>Pseudoxanthomonas helianthi sp. nov., isolated from roots of Jerusalem artichoke (Helianthus tuberosus).</title>
        <authorList>
            <person name="Kittiwongwattana C."/>
            <person name="Thawai C."/>
        </authorList>
    </citation>
    <scope>NUCLEOTIDE SEQUENCE</scope>
    <source>
        <strain evidence="1">110414</strain>
    </source>
</reference>
<evidence type="ECO:0000313" key="1">
    <source>
        <dbReference type="EMBL" id="MBP3982978.1"/>
    </source>
</evidence>
<organism evidence="1 2">
    <name type="scientific">Pseudoxanthomonas helianthi</name>
    <dbReference type="NCBI Taxonomy" id="1453541"/>
    <lineage>
        <taxon>Bacteria</taxon>
        <taxon>Pseudomonadati</taxon>
        <taxon>Pseudomonadota</taxon>
        <taxon>Gammaproteobacteria</taxon>
        <taxon>Lysobacterales</taxon>
        <taxon>Lysobacteraceae</taxon>
        <taxon>Pseudoxanthomonas</taxon>
    </lineage>
</organism>
<reference evidence="1" key="2">
    <citation type="submission" date="2021-03" db="EMBL/GenBank/DDBJ databases">
        <authorList>
            <person name="Cao W."/>
        </authorList>
    </citation>
    <scope>NUCLEOTIDE SEQUENCE</scope>
    <source>
        <strain evidence="1">110414</strain>
    </source>
</reference>
<dbReference type="Pfam" id="PF12977">
    <property type="entry name" value="DUF3861"/>
    <property type="match status" value="1"/>
</dbReference>
<evidence type="ECO:0000313" key="2">
    <source>
        <dbReference type="Proteomes" id="UP000673447"/>
    </source>
</evidence>
<keyword evidence="2" id="KW-1185">Reference proteome</keyword>
<proteinExistence type="predicted"/>
<name>A0A940X2F1_9GAMM</name>
<dbReference type="InterPro" id="IPR024476">
    <property type="entry name" value="DUF3861"/>
</dbReference>
<dbReference type="Proteomes" id="UP000673447">
    <property type="component" value="Unassembled WGS sequence"/>
</dbReference>